<reference evidence="2 3" key="1">
    <citation type="submission" date="2020-06" db="EMBL/GenBank/DDBJ databases">
        <title>Transcriptomic and genomic resources for Thalictrum thalictroides and T. hernandezii: Facilitating candidate gene discovery in an emerging model plant lineage.</title>
        <authorList>
            <person name="Arias T."/>
            <person name="Riano-Pachon D.M."/>
            <person name="Di Stilio V.S."/>
        </authorList>
    </citation>
    <scope>NUCLEOTIDE SEQUENCE [LARGE SCALE GENOMIC DNA]</scope>
    <source>
        <strain evidence="3">cv. WT478/WT964</strain>
        <tissue evidence="2">Leaves</tissue>
    </source>
</reference>
<keyword evidence="3" id="KW-1185">Reference proteome</keyword>
<evidence type="ECO:0000313" key="2">
    <source>
        <dbReference type="EMBL" id="KAF5178818.1"/>
    </source>
</evidence>
<feature type="non-terminal residue" evidence="2">
    <location>
        <position position="1"/>
    </location>
</feature>
<evidence type="ECO:0000313" key="3">
    <source>
        <dbReference type="Proteomes" id="UP000554482"/>
    </source>
</evidence>
<proteinExistence type="predicted"/>
<accession>A0A7J6V295</accession>
<name>A0A7J6V295_THATH</name>
<dbReference type="EMBL" id="JABWDY010039562">
    <property type="protein sequence ID" value="KAF5178818.1"/>
    <property type="molecule type" value="Genomic_DNA"/>
</dbReference>
<organism evidence="2 3">
    <name type="scientific">Thalictrum thalictroides</name>
    <name type="common">Rue-anemone</name>
    <name type="synonym">Anemone thalictroides</name>
    <dbReference type="NCBI Taxonomy" id="46969"/>
    <lineage>
        <taxon>Eukaryota</taxon>
        <taxon>Viridiplantae</taxon>
        <taxon>Streptophyta</taxon>
        <taxon>Embryophyta</taxon>
        <taxon>Tracheophyta</taxon>
        <taxon>Spermatophyta</taxon>
        <taxon>Magnoliopsida</taxon>
        <taxon>Ranunculales</taxon>
        <taxon>Ranunculaceae</taxon>
        <taxon>Thalictroideae</taxon>
        <taxon>Thalictrum</taxon>
    </lineage>
</organism>
<sequence length="122" mass="13635">VVELTPEAHQPTLAVVHSEDEDEKGDPLWLAGESQLDEDLNNDLDTTLLCNENFEYTPINETNESGPKENPFSFSGTNKNDILIGDSETDWFADLGKLEFTASDLVVSFISNSFCFLLKRMC</sequence>
<gene>
    <name evidence="2" type="ORF">FRX31_031595</name>
</gene>
<dbReference type="AlphaFoldDB" id="A0A7J6V295"/>
<comment type="caution">
    <text evidence="2">The sequence shown here is derived from an EMBL/GenBank/DDBJ whole genome shotgun (WGS) entry which is preliminary data.</text>
</comment>
<dbReference type="Proteomes" id="UP000554482">
    <property type="component" value="Unassembled WGS sequence"/>
</dbReference>
<protein>
    <submittedName>
        <fullName evidence="2">Uncharacterized protein</fullName>
    </submittedName>
</protein>
<evidence type="ECO:0000256" key="1">
    <source>
        <dbReference type="SAM" id="MobiDB-lite"/>
    </source>
</evidence>
<feature type="region of interest" description="Disordered" evidence="1">
    <location>
        <begin position="1"/>
        <end position="26"/>
    </location>
</feature>